<feature type="region of interest" description="Disordered" evidence="1">
    <location>
        <begin position="147"/>
        <end position="174"/>
    </location>
</feature>
<sequence length="299" mass="33752">MEVREIDPSELEIDPLNERNENVGPHKDDESLEESIEKQGIIQPPVARPDNGSLRVVVGQRRTLAAQSVGLDSIPVIVMNWDDSEALEASITENVEAFEKGVSRSDRAAAVQKLMEINNWTPPDIADELGISNRSVQYWLERTRDEWESTSVHVDPSDEDDEETDVEVETHDSNSLGINKEEVDEIPDRDLATIRTGADSTEEREEVVQKVSKNDLSSEEVREAKKRADRSEQSFVETVEEVSKEKEEQREGDMKVRTETTFTGDYAVGLKRAARDYGTSEEQLVRKAIEAFLTDEGYL</sequence>
<dbReference type="Gene3D" id="1.10.10.2830">
    <property type="match status" value="1"/>
</dbReference>
<dbReference type="Gene3D" id="3.90.1530.30">
    <property type="match status" value="1"/>
</dbReference>
<dbReference type="InterPro" id="IPR004437">
    <property type="entry name" value="ParB/RepB/Spo0J"/>
</dbReference>
<protein>
    <recommendedName>
        <fullName evidence="2">ParB-like N-terminal domain-containing protein</fullName>
    </recommendedName>
</protein>
<feature type="compositionally biased region" description="Acidic residues" evidence="1">
    <location>
        <begin position="157"/>
        <end position="167"/>
    </location>
</feature>
<dbReference type="Pfam" id="PF13384">
    <property type="entry name" value="HTH_23"/>
    <property type="match status" value="1"/>
</dbReference>
<reference evidence="3" key="1">
    <citation type="journal article" date="2014" name="Int. J. Syst. Evol. Microbiol.">
        <title>Complete genome sequence of Corynebacterium casei LMG S-19264T (=DSM 44701T), isolated from a smear-ripened cheese.</title>
        <authorList>
            <consortium name="US DOE Joint Genome Institute (JGI-PGF)"/>
            <person name="Walter F."/>
            <person name="Albersmeier A."/>
            <person name="Kalinowski J."/>
            <person name="Ruckert C."/>
        </authorList>
    </citation>
    <scope>NUCLEOTIDE SEQUENCE</scope>
    <source>
        <strain evidence="3">JCM 17820</strain>
    </source>
</reference>
<organism evidence="3 4">
    <name type="scientific">Haloarcula pellucida</name>
    <dbReference type="NCBI Taxonomy" id="1427151"/>
    <lineage>
        <taxon>Archaea</taxon>
        <taxon>Methanobacteriati</taxon>
        <taxon>Methanobacteriota</taxon>
        <taxon>Stenosarchaea group</taxon>
        <taxon>Halobacteria</taxon>
        <taxon>Halobacteriales</taxon>
        <taxon>Haloarculaceae</taxon>
        <taxon>Haloarcula</taxon>
    </lineage>
</organism>
<evidence type="ECO:0000313" key="4">
    <source>
        <dbReference type="Proteomes" id="UP000605784"/>
    </source>
</evidence>
<feature type="region of interest" description="Disordered" evidence="1">
    <location>
        <begin position="190"/>
        <end position="258"/>
    </location>
</feature>
<dbReference type="EMBL" id="BMOU01000002">
    <property type="protein sequence ID" value="GGN91763.1"/>
    <property type="molecule type" value="Genomic_DNA"/>
</dbReference>
<feature type="region of interest" description="Disordered" evidence="1">
    <location>
        <begin position="1"/>
        <end position="52"/>
    </location>
</feature>
<dbReference type="InterPro" id="IPR003115">
    <property type="entry name" value="ParB_N"/>
</dbReference>
<dbReference type="SMART" id="SM00470">
    <property type="entry name" value="ParB"/>
    <property type="match status" value="1"/>
</dbReference>
<proteinExistence type="predicted"/>
<reference evidence="3" key="2">
    <citation type="submission" date="2020-09" db="EMBL/GenBank/DDBJ databases">
        <authorList>
            <person name="Sun Q."/>
            <person name="Ohkuma M."/>
        </authorList>
    </citation>
    <scope>NUCLEOTIDE SEQUENCE</scope>
    <source>
        <strain evidence="3">JCM 17820</strain>
    </source>
</reference>
<evidence type="ECO:0000259" key="2">
    <source>
        <dbReference type="SMART" id="SM00470"/>
    </source>
</evidence>
<dbReference type="Proteomes" id="UP000605784">
    <property type="component" value="Unassembled WGS sequence"/>
</dbReference>
<dbReference type="InterPro" id="IPR050336">
    <property type="entry name" value="Chromosome_partition/occlusion"/>
</dbReference>
<feature type="compositionally biased region" description="Basic and acidic residues" evidence="1">
    <location>
        <begin position="241"/>
        <end position="258"/>
    </location>
</feature>
<keyword evidence="4" id="KW-1185">Reference proteome</keyword>
<dbReference type="Pfam" id="PF02195">
    <property type="entry name" value="ParB_N"/>
    <property type="match status" value="1"/>
</dbReference>
<dbReference type="PANTHER" id="PTHR33375">
    <property type="entry name" value="CHROMOSOME-PARTITIONING PROTEIN PARB-RELATED"/>
    <property type="match status" value="1"/>
</dbReference>
<dbReference type="GO" id="GO:0005694">
    <property type="term" value="C:chromosome"/>
    <property type="evidence" value="ECO:0007669"/>
    <property type="project" value="TreeGrafter"/>
</dbReference>
<dbReference type="GO" id="GO:0007059">
    <property type="term" value="P:chromosome segregation"/>
    <property type="evidence" value="ECO:0007669"/>
    <property type="project" value="TreeGrafter"/>
</dbReference>
<dbReference type="AlphaFoldDB" id="A0A830GLB8"/>
<dbReference type="RefSeq" id="WP_188996089.1">
    <property type="nucleotide sequence ID" value="NZ_BMOU01000002.1"/>
</dbReference>
<feature type="compositionally biased region" description="Basic and acidic residues" evidence="1">
    <location>
        <begin position="16"/>
        <end position="29"/>
    </location>
</feature>
<dbReference type="SUPFAM" id="SSF110849">
    <property type="entry name" value="ParB/Sulfiredoxin"/>
    <property type="match status" value="1"/>
</dbReference>
<feature type="domain" description="ParB-like N-terminal" evidence="2">
    <location>
        <begin position="4"/>
        <end position="95"/>
    </location>
</feature>
<evidence type="ECO:0000256" key="1">
    <source>
        <dbReference type="SAM" id="MobiDB-lite"/>
    </source>
</evidence>
<dbReference type="PANTHER" id="PTHR33375:SF1">
    <property type="entry name" value="CHROMOSOME-PARTITIONING PROTEIN PARB-RELATED"/>
    <property type="match status" value="1"/>
</dbReference>
<dbReference type="InterPro" id="IPR036086">
    <property type="entry name" value="ParB/Sulfiredoxin_sf"/>
</dbReference>
<gene>
    <name evidence="3" type="ORF">GCM10009030_15130</name>
</gene>
<dbReference type="GO" id="GO:0003677">
    <property type="term" value="F:DNA binding"/>
    <property type="evidence" value="ECO:0007669"/>
    <property type="project" value="InterPro"/>
</dbReference>
<dbReference type="NCBIfam" id="TIGR00180">
    <property type="entry name" value="parB_part"/>
    <property type="match status" value="1"/>
</dbReference>
<evidence type="ECO:0000313" key="3">
    <source>
        <dbReference type="EMBL" id="GGN91763.1"/>
    </source>
</evidence>
<accession>A0A830GLB8</accession>
<comment type="caution">
    <text evidence="3">The sequence shown here is derived from an EMBL/GenBank/DDBJ whole genome shotgun (WGS) entry which is preliminary data.</text>
</comment>
<name>A0A830GLB8_9EURY</name>